<evidence type="ECO:0000256" key="2">
    <source>
        <dbReference type="ARBA" id="ARBA00009329"/>
    </source>
</evidence>
<feature type="domain" description="Glycosyl hydrolase 109 C-terminal" evidence="8">
    <location>
        <begin position="209"/>
        <end position="382"/>
    </location>
</feature>
<dbReference type="Gene3D" id="3.40.50.720">
    <property type="entry name" value="NAD(P)-binding Rossmann-like Domain"/>
    <property type="match status" value="1"/>
</dbReference>
<sequence length="483" mass="53129">MKYTTQAALPPPRPAPAAGSRRDFLKSAALGAAALAGGLPLAAASDGPLSATRPRKPGLKPVHDLTTPPLEKVRVGVIGLGRGGSLVRDMAGLDFVEIAALCDLRQDRVERALAHIRAGSSAQPRLYVGDERAWEKLVDQDNLDVVYVATPWEWHVPMAVRAMERGRHAFVEVSAAVTVDECWELVDTSERTQRHCVILENCCYGQSELFVLNLVRQGVFGELKHAECAYIHELRDMLFNLDSEGNWRRAYHKKLDGNLYPTHGLGPVARYLGIGRGDQFKSIVSVSSGEHGLSKWLREKNPNAGRHAGERYRCGDINTSIIKTELGRTIMVQHDVVSPRPYSRINALSGTDATFFDYPARLALDEPARLDLGLKSKNSHAWLGNEDMAKMRERFTHPLVRELWAKAKGAGHGGMDYLMNHRLLDCVRRGATPDLTVYDAAAWSSILELSVRSVGQDGAPVTIPDFTRGAWKTLRPAADPLGA</sequence>
<keyword evidence="4" id="KW-0520">NAD</keyword>
<dbReference type="Pfam" id="PF21252">
    <property type="entry name" value="Glyco_hydro_109_C"/>
    <property type="match status" value="1"/>
</dbReference>
<dbReference type="GO" id="GO:0016798">
    <property type="term" value="F:hydrolase activity, acting on glycosyl bonds"/>
    <property type="evidence" value="ECO:0007669"/>
    <property type="project" value="UniProtKB-KW"/>
</dbReference>
<evidence type="ECO:0000256" key="5">
    <source>
        <dbReference type="ARBA" id="ARBA00023295"/>
    </source>
</evidence>
<dbReference type="PANTHER" id="PTHR43818">
    <property type="entry name" value="BCDNA.GH03377"/>
    <property type="match status" value="1"/>
</dbReference>
<dbReference type="GO" id="GO:0000166">
    <property type="term" value="F:nucleotide binding"/>
    <property type="evidence" value="ECO:0007669"/>
    <property type="project" value="InterPro"/>
</dbReference>
<keyword evidence="3" id="KW-0378">Hydrolase</keyword>
<dbReference type="Pfam" id="PF01408">
    <property type="entry name" value="GFO_IDH_MocA"/>
    <property type="match status" value="1"/>
</dbReference>
<dbReference type="PROSITE" id="PS51318">
    <property type="entry name" value="TAT"/>
    <property type="match status" value="1"/>
</dbReference>
<organism evidence="9 10">
    <name type="scientific">Termitidicoccus mucosus</name>
    <dbReference type="NCBI Taxonomy" id="1184151"/>
    <lineage>
        <taxon>Bacteria</taxon>
        <taxon>Pseudomonadati</taxon>
        <taxon>Verrucomicrobiota</taxon>
        <taxon>Opitutia</taxon>
        <taxon>Opitutales</taxon>
        <taxon>Opitutaceae</taxon>
        <taxon>Termitidicoccus</taxon>
    </lineage>
</organism>
<dbReference type="InterPro" id="IPR049303">
    <property type="entry name" value="Glyco_hydro_109_C"/>
</dbReference>
<dbReference type="InterPro" id="IPR019546">
    <property type="entry name" value="TAT_signal_bac_arc"/>
</dbReference>
<dbReference type="InterPro" id="IPR036291">
    <property type="entry name" value="NAD(P)-bd_dom_sf"/>
</dbReference>
<reference evidence="9 10" key="1">
    <citation type="submission" date="2016-01" db="EMBL/GenBank/DDBJ databases">
        <title>High potential of lignocellulose degradation of a new Verrucomicrobia species.</title>
        <authorList>
            <person name="Wang Y."/>
            <person name="Shi Y."/>
            <person name="Qiu Z."/>
            <person name="Liu S."/>
            <person name="Yang H."/>
        </authorList>
    </citation>
    <scope>NUCLEOTIDE SEQUENCE [LARGE SCALE GENOMIC DNA]</scope>
    <source>
        <strain evidence="9 10">TSB47</strain>
    </source>
</reference>
<keyword evidence="10" id="KW-1185">Reference proteome</keyword>
<accession>A0A178IGA5</accession>
<evidence type="ECO:0000259" key="8">
    <source>
        <dbReference type="Pfam" id="PF21252"/>
    </source>
</evidence>
<dbReference type="NCBIfam" id="TIGR01409">
    <property type="entry name" value="TAT_signal_seq"/>
    <property type="match status" value="1"/>
</dbReference>
<dbReference type="SUPFAM" id="SSF51735">
    <property type="entry name" value="NAD(P)-binding Rossmann-fold domains"/>
    <property type="match status" value="1"/>
</dbReference>
<protein>
    <submittedName>
        <fullName evidence="9">Uncharacterized protein</fullName>
    </submittedName>
</protein>
<dbReference type="EMBL" id="LRRQ01000144">
    <property type="protein sequence ID" value="OAM88129.1"/>
    <property type="molecule type" value="Genomic_DNA"/>
</dbReference>
<feature type="domain" description="Gfo/Idh/MocA-like oxidoreductase N-terminal" evidence="7">
    <location>
        <begin position="73"/>
        <end position="196"/>
    </location>
</feature>
<feature type="region of interest" description="Disordered" evidence="6">
    <location>
        <begin position="1"/>
        <end position="21"/>
    </location>
</feature>
<evidence type="ECO:0000256" key="3">
    <source>
        <dbReference type="ARBA" id="ARBA00022801"/>
    </source>
</evidence>
<keyword evidence="5" id="KW-0326">Glycosidase</keyword>
<evidence type="ECO:0000259" key="7">
    <source>
        <dbReference type="Pfam" id="PF01408"/>
    </source>
</evidence>
<dbReference type="InterPro" id="IPR000683">
    <property type="entry name" value="Gfo/Idh/MocA-like_OxRdtase_N"/>
</dbReference>
<evidence type="ECO:0000313" key="9">
    <source>
        <dbReference type="EMBL" id="OAM88129.1"/>
    </source>
</evidence>
<feature type="region of interest" description="Disordered" evidence="6">
    <location>
        <begin position="47"/>
        <end position="66"/>
    </location>
</feature>
<gene>
    <name evidence="9" type="ORF">AW736_18835</name>
</gene>
<evidence type="ECO:0000256" key="4">
    <source>
        <dbReference type="ARBA" id="ARBA00023027"/>
    </source>
</evidence>
<comment type="similarity">
    <text evidence="2">Belongs to the Gfo/Idh/MocA family. Glycosyl hydrolase 109 subfamily.</text>
</comment>
<dbReference type="PANTHER" id="PTHR43818:SF1">
    <property type="entry name" value="GLYCOSYL HYDROLASE FAMILY 109 PROTEIN"/>
    <property type="match status" value="1"/>
</dbReference>
<proteinExistence type="inferred from homology"/>
<evidence type="ECO:0000256" key="6">
    <source>
        <dbReference type="SAM" id="MobiDB-lite"/>
    </source>
</evidence>
<comment type="cofactor">
    <cofactor evidence="1">
        <name>NAD(+)</name>
        <dbReference type="ChEBI" id="CHEBI:57540"/>
    </cofactor>
</comment>
<comment type="caution">
    <text evidence="9">The sequence shown here is derived from an EMBL/GenBank/DDBJ whole genome shotgun (WGS) entry which is preliminary data.</text>
</comment>
<evidence type="ECO:0000313" key="10">
    <source>
        <dbReference type="Proteomes" id="UP000078486"/>
    </source>
</evidence>
<dbReference type="Gene3D" id="3.30.360.10">
    <property type="entry name" value="Dihydrodipicolinate Reductase, domain 2"/>
    <property type="match status" value="1"/>
</dbReference>
<name>A0A178IGA5_9BACT</name>
<dbReference type="AlphaFoldDB" id="A0A178IGA5"/>
<dbReference type="RefSeq" id="WP_068771848.1">
    <property type="nucleotide sequence ID" value="NZ_CP109796.1"/>
</dbReference>
<dbReference type="Proteomes" id="UP000078486">
    <property type="component" value="Unassembled WGS sequence"/>
</dbReference>
<dbReference type="STRING" id="1184151.AW736_18835"/>
<evidence type="ECO:0000256" key="1">
    <source>
        <dbReference type="ARBA" id="ARBA00001911"/>
    </source>
</evidence>
<dbReference type="InterPro" id="IPR050463">
    <property type="entry name" value="Gfo/Idh/MocA_oxidrdct_glycsds"/>
</dbReference>
<dbReference type="InterPro" id="IPR006311">
    <property type="entry name" value="TAT_signal"/>
</dbReference>